<protein>
    <recommendedName>
        <fullName evidence="1">Thioredoxin domain-containing protein</fullName>
    </recommendedName>
</protein>
<comment type="caution">
    <text evidence="2">The sequence shown here is derived from an EMBL/GenBank/DDBJ whole genome shotgun (WGS) entry which is preliminary data.</text>
</comment>
<dbReference type="PATRIC" id="fig|1605367.3.peg.2870"/>
<dbReference type="InterPro" id="IPR013766">
    <property type="entry name" value="Thioredoxin_domain"/>
</dbReference>
<dbReference type="Gene3D" id="3.40.30.10">
    <property type="entry name" value="Glutaredoxin"/>
    <property type="match status" value="1"/>
</dbReference>
<reference evidence="2 3" key="1">
    <citation type="submission" date="2015-07" db="EMBL/GenBank/DDBJ databases">
        <title>The draft genome sequence of Leadbetterella sp. JN14-9.</title>
        <authorList>
            <person name="Liu Y."/>
            <person name="Du J."/>
            <person name="Shao Z."/>
        </authorList>
    </citation>
    <scope>NUCLEOTIDE SEQUENCE [LARGE SCALE GENOMIC DNA]</scope>
    <source>
        <strain evidence="2 3">JN14-9</strain>
    </source>
</reference>
<accession>A0A0P7BE28</accession>
<evidence type="ECO:0000313" key="2">
    <source>
        <dbReference type="EMBL" id="KPM49015.1"/>
    </source>
</evidence>
<dbReference type="SUPFAM" id="SSF52833">
    <property type="entry name" value="Thioredoxin-like"/>
    <property type="match status" value="1"/>
</dbReference>
<dbReference type="GO" id="GO:0016491">
    <property type="term" value="F:oxidoreductase activity"/>
    <property type="evidence" value="ECO:0007669"/>
    <property type="project" value="InterPro"/>
</dbReference>
<dbReference type="GO" id="GO:0016209">
    <property type="term" value="F:antioxidant activity"/>
    <property type="evidence" value="ECO:0007669"/>
    <property type="project" value="InterPro"/>
</dbReference>
<sequence length="151" mass="17306">MLCGTISFCADAQEIKVIRFAELEKLISESESKVTIVNFWATWCKPCLEEIPSFKTISKKYRLKDVNLLLVSLDFAKDVERVKAFATRKDISNHVVLLNEPDYNSWIDKIDPKWSGALPATVLLTQTGKEFYEKKFEGDELEKRVGTLLNN</sequence>
<name>A0A0P7BE28_9BACT</name>
<dbReference type="InterPro" id="IPR000866">
    <property type="entry name" value="AhpC/TSA"/>
</dbReference>
<dbReference type="CDD" id="cd02966">
    <property type="entry name" value="TlpA_like_family"/>
    <property type="match status" value="1"/>
</dbReference>
<gene>
    <name evidence="2" type="ORF">AFM12_07485</name>
</gene>
<dbReference type="PROSITE" id="PS51352">
    <property type="entry name" value="THIOREDOXIN_2"/>
    <property type="match status" value="1"/>
</dbReference>
<keyword evidence="3" id="KW-1185">Reference proteome</keyword>
<evidence type="ECO:0000313" key="3">
    <source>
        <dbReference type="Proteomes" id="UP000050454"/>
    </source>
</evidence>
<dbReference type="STRING" id="1605367.AFM12_07485"/>
<dbReference type="EMBL" id="LGTQ01000006">
    <property type="protein sequence ID" value="KPM49015.1"/>
    <property type="molecule type" value="Genomic_DNA"/>
</dbReference>
<evidence type="ECO:0000259" key="1">
    <source>
        <dbReference type="PROSITE" id="PS51352"/>
    </source>
</evidence>
<feature type="domain" description="Thioredoxin" evidence="1">
    <location>
        <begin position="1"/>
        <end position="150"/>
    </location>
</feature>
<proteinExistence type="predicted"/>
<dbReference type="InterPro" id="IPR036249">
    <property type="entry name" value="Thioredoxin-like_sf"/>
</dbReference>
<dbReference type="PANTHER" id="PTHR42852:SF13">
    <property type="entry name" value="PROTEIN DIPZ"/>
    <property type="match status" value="1"/>
</dbReference>
<organism evidence="2 3">
    <name type="scientific">Jiulongibacter sediminis</name>
    <dbReference type="NCBI Taxonomy" id="1605367"/>
    <lineage>
        <taxon>Bacteria</taxon>
        <taxon>Pseudomonadati</taxon>
        <taxon>Bacteroidota</taxon>
        <taxon>Cytophagia</taxon>
        <taxon>Cytophagales</taxon>
        <taxon>Leadbetterellaceae</taxon>
        <taxon>Jiulongibacter</taxon>
    </lineage>
</organism>
<dbReference type="AlphaFoldDB" id="A0A0P7BE28"/>
<dbReference type="PANTHER" id="PTHR42852">
    <property type="entry name" value="THIOL:DISULFIDE INTERCHANGE PROTEIN DSBE"/>
    <property type="match status" value="1"/>
</dbReference>
<dbReference type="InterPro" id="IPR050553">
    <property type="entry name" value="Thioredoxin_ResA/DsbE_sf"/>
</dbReference>
<dbReference type="Proteomes" id="UP000050454">
    <property type="component" value="Unassembled WGS sequence"/>
</dbReference>
<dbReference type="Pfam" id="PF00578">
    <property type="entry name" value="AhpC-TSA"/>
    <property type="match status" value="1"/>
</dbReference>